<evidence type="ECO:0000313" key="3">
    <source>
        <dbReference type="EMBL" id="BDV43848.1"/>
    </source>
</evidence>
<dbReference type="RefSeq" id="WP_281999969.1">
    <property type="nucleotide sequence ID" value="NZ_AP027151.1"/>
</dbReference>
<dbReference type="SUPFAM" id="SSF53850">
    <property type="entry name" value="Periplasmic binding protein-like II"/>
    <property type="match status" value="1"/>
</dbReference>
<organism evidence="3 4">
    <name type="scientific">Geotalea uraniireducens</name>
    <dbReference type="NCBI Taxonomy" id="351604"/>
    <lineage>
        <taxon>Bacteria</taxon>
        <taxon>Pseudomonadati</taxon>
        <taxon>Thermodesulfobacteriota</taxon>
        <taxon>Desulfuromonadia</taxon>
        <taxon>Geobacterales</taxon>
        <taxon>Geobacteraceae</taxon>
        <taxon>Geotalea</taxon>
    </lineage>
</organism>
<accession>A0ABM8EN30</accession>
<evidence type="ECO:0000313" key="4">
    <source>
        <dbReference type="Proteomes" id="UP001317705"/>
    </source>
</evidence>
<keyword evidence="4" id="KW-1185">Reference proteome</keyword>
<dbReference type="InterPro" id="IPR024370">
    <property type="entry name" value="PBP_domain"/>
</dbReference>
<dbReference type="Gene3D" id="3.40.190.10">
    <property type="entry name" value="Periplasmic binding protein-like II"/>
    <property type="match status" value="2"/>
</dbReference>
<dbReference type="Pfam" id="PF12849">
    <property type="entry name" value="PBP_like_2"/>
    <property type="match status" value="1"/>
</dbReference>
<dbReference type="PANTHER" id="PTHR30570:SF1">
    <property type="entry name" value="PHOSPHATE-BINDING PROTEIN PSTS"/>
    <property type="match status" value="1"/>
</dbReference>
<keyword evidence="1" id="KW-0732">Signal</keyword>
<evidence type="ECO:0000259" key="2">
    <source>
        <dbReference type="Pfam" id="PF12849"/>
    </source>
</evidence>
<protein>
    <submittedName>
        <fullName evidence="3">Phosphate ABC transporter substrate-binding protein</fullName>
    </submittedName>
</protein>
<sequence>MRRSGPTAAGIITVATLLLVGLLAAGAGAAQPTTIVVAGSGSGVAIARQLVKRFETLHPAIHVEIPASIGSRGGIAAASAGAISLGMVARRLTPAEQAGGLCYVPFALTAQAIVTDASVPDDGLTTAELNAIYRGKKTTWRNGRKIVVLTREQQETAILLLAARLPGFGEAYRESMAGHYWYVLYSDQEMLKAVATIRDSLGISDIGQIAAEGYTVKPLLLNGVAPTLENALNGSYPLVKELAFVYRSDRLPPEAQQFIDFTKGKEGARILQQYRYLPR</sequence>
<name>A0ABM8EN30_9BACT</name>
<dbReference type="Proteomes" id="UP001317705">
    <property type="component" value="Chromosome"/>
</dbReference>
<dbReference type="InterPro" id="IPR050811">
    <property type="entry name" value="Phosphate_ABC_transporter"/>
</dbReference>
<dbReference type="PANTHER" id="PTHR30570">
    <property type="entry name" value="PERIPLASMIC PHOSPHATE BINDING COMPONENT OF PHOSPHATE ABC TRANSPORTER"/>
    <property type="match status" value="1"/>
</dbReference>
<feature type="domain" description="PBP" evidence="2">
    <location>
        <begin position="30"/>
        <end position="262"/>
    </location>
</feature>
<evidence type="ECO:0000256" key="1">
    <source>
        <dbReference type="ARBA" id="ARBA00022729"/>
    </source>
</evidence>
<gene>
    <name evidence="3" type="ORF">GURASL_27710</name>
</gene>
<reference evidence="3 4" key="1">
    <citation type="submission" date="2022-12" db="EMBL/GenBank/DDBJ databases">
        <title>Polyphasic characterization of Geotalea uranireducens NIT-SL11 newly isolated from a complex of sewage sludge and microbially reduced graphene oxide.</title>
        <authorList>
            <person name="Xie L."/>
            <person name="Yoshida N."/>
            <person name="Meng L."/>
        </authorList>
    </citation>
    <scope>NUCLEOTIDE SEQUENCE [LARGE SCALE GENOMIC DNA]</scope>
    <source>
        <strain evidence="3 4">NIT-SL11</strain>
    </source>
</reference>
<dbReference type="EMBL" id="AP027151">
    <property type="protein sequence ID" value="BDV43848.1"/>
    <property type="molecule type" value="Genomic_DNA"/>
</dbReference>
<proteinExistence type="predicted"/>